<comment type="caution">
    <text evidence="2">The sequence shown here is derived from an EMBL/GenBank/DDBJ whole genome shotgun (WGS) entry which is preliminary data.</text>
</comment>
<evidence type="ECO:0000313" key="3">
    <source>
        <dbReference type="Proteomes" id="UP001139158"/>
    </source>
</evidence>
<organism evidence="2 3">
    <name type="scientific">Arthrobacter caoxuetaonis</name>
    <dbReference type="NCBI Taxonomy" id="2886935"/>
    <lineage>
        <taxon>Bacteria</taxon>
        <taxon>Bacillati</taxon>
        <taxon>Actinomycetota</taxon>
        <taxon>Actinomycetes</taxon>
        <taxon>Micrococcales</taxon>
        <taxon>Micrococcaceae</taxon>
        <taxon>Arthrobacter</taxon>
    </lineage>
</organism>
<keyword evidence="1" id="KW-0472">Membrane</keyword>
<keyword evidence="1" id="KW-0812">Transmembrane</keyword>
<dbReference type="EMBL" id="JAJFZV010000020">
    <property type="protein sequence ID" value="MCC3299709.1"/>
    <property type="molecule type" value="Genomic_DNA"/>
</dbReference>
<sequence>MTRTQNGTPEGVYYRRGLTAIAGGGLLMAIGIVSRFHGTGESVPGPVAAAAVAWSLLALLAASGAIFLNAYTRSLPAILRLRYGHRHGSLAGWEGHREAADAIAGARARTGLGRLLVGIRKGSWTTGR</sequence>
<keyword evidence="1" id="KW-1133">Transmembrane helix</keyword>
<dbReference type="RefSeq" id="WP_227897695.1">
    <property type="nucleotide sequence ID" value="NZ_CP099467.1"/>
</dbReference>
<protein>
    <submittedName>
        <fullName evidence="2">Uncharacterized protein</fullName>
    </submittedName>
</protein>
<feature type="transmembrane region" description="Helical" evidence="1">
    <location>
        <begin position="12"/>
        <end position="36"/>
    </location>
</feature>
<evidence type="ECO:0000313" key="2">
    <source>
        <dbReference type="EMBL" id="MCC3299709.1"/>
    </source>
</evidence>
<proteinExistence type="predicted"/>
<reference evidence="2" key="1">
    <citation type="submission" date="2021-10" db="EMBL/GenBank/DDBJ databases">
        <title>Novel species in genus Arthrobacter.</title>
        <authorList>
            <person name="Liu Y."/>
        </authorList>
    </citation>
    <scope>NUCLEOTIDE SEQUENCE</scope>
    <source>
        <strain evidence="2">Zg-Y453</strain>
    </source>
</reference>
<keyword evidence="3" id="KW-1185">Reference proteome</keyword>
<name>A0A9X1MGL7_9MICC</name>
<evidence type="ECO:0000256" key="1">
    <source>
        <dbReference type="SAM" id="Phobius"/>
    </source>
</evidence>
<gene>
    <name evidence="2" type="ORF">LJ757_18095</name>
</gene>
<feature type="transmembrane region" description="Helical" evidence="1">
    <location>
        <begin position="48"/>
        <end position="72"/>
    </location>
</feature>
<accession>A0A9X1MGL7</accession>
<dbReference type="Proteomes" id="UP001139158">
    <property type="component" value="Unassembled WGS sequence"/>
</dbReference>
<dbReference type="AlphaFoldDB" id="A0A9X1MGL7"/>